<evidence type="ECO:0000256" key="6">
    <source>
        <dbReference type="ARBA" id="ARBA00023210"/>
    </source>
</evidence>
<dbReference type="GO" id="GO:0005737">
    <property type="term" value="C:cytoplasm"/>
    <property type="evidence" value="ECO:0007669"/>
    <property type="project" value="UniProtKB-SubCell"/>
</dbReference>
<evidence type="ECO:0000256" key="4">
    <source>
        <dbReference type="ARBA" id="ARBA00022741"/>
    </source>
</evidence>
<evidence type="ECO:0000313" key="13">
    <source>
        <dbReference type="EMBL" id="SHH47834.1"/>
    </source>
</evidence>
<evidence type="ECO:0000259" key="12">
    <source>
        <dbReference type="SMART" id="SM00865"/>
    </source>
</evidence>
<evidence type="ECO:0000256" key="10">
    <source>
        <dbReference type="RuleBase" id="RU000631"/>
    </source>
</evidence>
<feature type="binding site" evidence="8">
    <location>
        <position position="187"/>
    </location>
    <ligand>
        <name>GTP</name>
        <dbReference type="ChEBI" id="CHEBI:37565"/>
    </ligand>
</feature>
<dbReference type="InterPro" id="IPR024757">
    <property type="entry name" value="FtsZ_C"/>
</dbReference>
<dbReference type="SUPFAM" id="SSF55307">
    <property type="entry name" value="Tubulin C-terminal domain-like"/>
    <property type="match status" value="1"/>
</dbReference>
<dbReference type="HAMAP" id="MF_00909">
    <property type="entry name" value="FtsZ"/>
    <property type="match status" value="1"/>
</dbReference>
<dbReference type="GO" id="GO:0003924">
    <property type="term" value="F:GTPase activity"/>
    <property type="evidence" value="ECO:0007669"/>
    <property type="project" value="UniProtKB-UniRule"/>
</dbReference>
<dbReference type="InterPro" id="IPR045061">
    <property type="entry name" value="FtsZ/CetZ"/>
</dbReference>
<keyword evidence="6 8" id="KW-0717">Septation</keyword>
<name>A0A1M5TAT8_9CLOT</name>
<dbReference type="Proteomes" id="UP000184241">
    <property type="component" value="Unassembled WGS sequence"/>
</dbReference>
<dbReference type="GO" id="GO:0032153">
    <property type="term" value="C:cell division site"/>
    <property type="evidence" value="ECO:0007669"/>
    <property type="project" value="UniProtKB-UniRule"/>
</dbReference>
<dbReference type="InterPro" id="IPR003008">
    <property type="entry name" value="Tubulin_FtsZ_GTPase"/>
</dbReference>
<feature type="binding site" evidence="8">
    <location>
        <position position="139"/>
    </location>
    <ligand>
        <name>GTP</name>
        <dbReference type="ChEBI" id="CHEBI:37565"/>
    </ligand>
</feature>
<dbReference type="RefSeq" id="WP_073015860.1">
    <property type="nucleotide sequence ID" value="NZ_FQXU01000003.1"/>
</dbReference>
<dbReference type="EMBL" id="FQXU01000003">
    <property type="protein sequence ID" value="SHH47834.1"/>
    <property type="molecule type" value="Genomic_DNA"/>
</dbReference>
<dbReference type="GO" id="GO:0043093">
    <property type="term" value="P:FtsZ-dependent cytokinesis"/>
    <property type="evidence" value="ECO:0007669"/>
    <property type="project" value="UniProtKB-UniRule"/>
</dbReference>
<dbReference type="AlphaFoldDB" id="A0A1M5TAT8"/>
<evidence type="ECO:0000256" key="8">
    <source>
        <dbReference type="HAMAP-Rule" id="MF_00909"/>
    </source>
</evidence>
<dbReference type="PANTHER" id="PTHR30314:SF3">
    <property type="entry name" value="MITOCHONDRIAL DIVISION PROTEIN FSZA"/>
    <property type="match status" value="1"/>
</dbReference>
<dbReference type="PANTHER" id="PTHR30314">
    <property type="entry name" value="CELL DIVISION PROTEIN FTSZ-RELATED"/>
    <property type="match status" value="1"/>
</dbReference>
<dbReference type="NCBIfam" id="TIGR00065">
    <property type="entry name" value="ftsZ"/>
    <property type="match status" value="1"/>
</dbReference>
<dbReference type="GO" id="GO:0051258">
    <property type="term" value="P:protein polymerization"/>
    <property type="evidence" value="ECO:0007669"/>
    <property type="project" value="UniProtKB-UniRule"/>
</dbReference>
<keyword evidence="2 8" id="KW-0963">Cytoplasm</keyword>
<dbReference type="PROSITE" id="PS01135">
    <property type="entry name" value="FTSZ_2"/>
    <property type="match status" value="1"/>
</dbReference>
<dbReference type="SMART" id="SM00864">
    <property type="entry name" value="Tubulin"/>
    <property type="match status" value="1"/>
</dbReference>
<dbReference type="InterPro" id="IPR020805">
    <property type="entry name" value="Cell_div_FtsZ_CS"/>
</dbReference>
<dbReference type="GO" id="GO:0005525">
    <property type="term" value="F:GTP binding"/>
    <property type="evidence" value="ECO:0007669"/>
    <property type="project" value="UniProtKB-UniRule"/>
</dbReference>
<accession>A0A1M5TAT8</accession>
<organism evidence="13 14">
    <name type="scientific">Clostridium intestinale DSM 6191</name>
    <dbReference type="NCBI Taxonomy" id="1121320"/>
    <lineage>
        <taxon>Bacteria</taxon>
        <taxon>Bacillati</taxon>
        <taxon>Bacillota</taxon>
        <taxon>Clostridia</taxon>
        <taxon>Eubacteriales</taxon>
        <taxon>Clostridiaceae</taxon>
        <taxon>Clostridium</taxon>
    </lineage>
</organism>
<proteinExistence type="inferred from homology"/>
<dbReference type="InterPro" id="IPR036525">
    <property type="entry name" value="Tubulin/FtsZ_GTPase_sf"/>
</dbReference>
<comment type="subcellular location">
    <subcellularLocation>
        <location evidence="8">Cytoplasm</location>
    </subcellularLocation>
    <text evidence="8">Assembles at midcell at the inner surface of the cytoplasmic membrane.</text>
</comment>
<reference evidence="13 14" key="1">
    <citation type="submission" date="2016-11" db="EMBL/GenBank/DDBJ databases">
        <authorList>
            <person name="Jaros S."/>
            <person name="Januszkiewicz K."/>
            <person name="Wedrychowicz H."/>
        </authorList>
    </citation>
    <scope>NUCLEOTIDE SEQUENCE [LARGE SCALE GENOMIC DNA]</scope>
    <source>
        <strain evidence="13 14">DSM 6191</strain>
    </source>
</reference>
<dbReference type="SMART" id="SM00865">
    <property type="entry name" value="Tubulin_C"/>
    <property type="match status" value="1"/>
</dbReference>
<dbReference type="PRINTS" id="PR00423">
    <property type="entry name" value="CELLDVISFTSZ"/>
</dbReference>
<keyword evidence="3 8" id="KW-0132">Cell division</keyword>
<evidence type="ECO:0000256" key="3">
    <source>
        <dbReference type="ARBA" id="ARBA00022618"/>
    </source>
</evidence>
<comment type="subunit">
    <text evidence="8">Homodimer. Polymerizes to form a dynamic ring structure in a strictly GTP-dependent manner. Interacts directly with several other division proteins.</text>
</comment>
<comment type="similarity">
    <text evidence="1 8 10">Belongs to the FtsZ family.</text>
</comment>
<dbReference type="Pfam" id="PF00091">
    <property type="entry name" value="Tubulin"/>
    <property type="match status" value="1"/>
</dbReference>
<feature type="binding site" evidence="8">
    <location>
        <begin position="21"/>
        <end position="25"/>
    </location>
    <ligand>
        <name>GTP</name>
        <dbReference type="ChEBI" id="CHEBI:37565"/>
    </ligand>
</feature>
<evidence type="ECO:0000256" key="2">
    <source>
        <dbReference type="ARBA" id="ARBA00022490"/>
    </source>
</evidence>
<dbReference type="Pfam" id="PF12327">
    <property type="entry name" value="FtsZ_C"/>
    <property type="match status" value="1"/>
</dbReference>
<protein>
    <recommendedName>
        <fullName evidence="8 9">Cell division protein FtsZ</fullName>
    </recommendedName>
</protein>
<evidence type="ECO:0000256" key="7">
    <source>
        <dbReference type="ARBA" id="ARBA00023306"/>
    </source>
</evidence>
<feature type="domain" description="Tubulin/FtsZ 2-layer sandwich" evidence="12">
    <location>
        <begin position="207"/>
        <end position="324"/>
    </location>
</feature>
<keyword evidence="7 8" id="KW-0131">Cell cycle</keyword>
<dbReference type="GO" id="GO:0000917">
    <property type="term" value="P:division septum assembly"/>
    <property type="evidence" value="ECO:0007669"/>
    <property type="project" value="UniProtKB-KW"/>
</dbReference>
<feature type="binding site" evidence="8">
    <location>
        <begin position="108"/>
        <end position="110"/>
    </location>
    <ligand>
        <name>GTP</name>
        <dbReference type="ChEBI" id="CHEBI:37565"/>
    </ligand>
</feature>
<dbReference type="InterPro" id="IPR018316">
    <property type="entry name" value="Tubulin/FtsZ_2-layer-sand-dom"/>
</dbReference>
<dbReference type="InterPro" id="IPR000158">
    <property type="entry name" value="Cell_div_FtsZ"/>
</dbReference>
<keyword evidence="5 8" id="KW-0342">GTP-binding</keyword>
<gene>
    <name evidence="8" type="primary">ftsZ</name>
    <name evidence="13" type="ORF">SAMN02745941_00153</name>
</gene>
<evidence type="ECO:0000256" key="9">
    <source>
        <dbReference type="NCBIfam" id="TIGR00065"/>
    </source>
</evidence>
<evidence type="ECO:0000313" key="14">
    <source>
        <dbReference type="Proteomes" id="UP000184241"/>
    </source>
</evidence>
<sequence length="365" mass="39163">MLDFEVDMHDFANIKVVGCGGGGSNAVNRMIVEGLRNVEFIAINTDKQALMLSHANQKIQVGEKLTKGLGAGANPEIGKKAAEESREEIEEAIKGADMVFITAGMGGGTGTGAAPVVAEIAKSLGILTVGVVTKPFPFEGRRRMKHAEMGIENLKEKVDTLVTIPNERLLSMVDKKTTLLESFKFADDVLRQGVQGISDLITIPGLVNLDFADVRAVMLDKGLAHMGVGTGTGDNRAQDAAKQAISSPLLETSIVGATGVLLNVTGGADLGLLEINEAAEIVQEAADPDANIIFGAVIDETLKDEIRITVIATGFEEEIRRIQKQEVKEEVAATTMTREKEEVVESQVFDPEEINIPTFLRNRRK</sequence>
<comment type="function">
    <text evidence="8 10">Essential cell division protein that forms a contractile ring structure (Z ring) at the future cell division site. The regulation of the ring assembly controls the timing and the location of cell division. One of the functions of the FtsZ ring is to recruit other cell division proteins to the septum to produce a new cell wall between the dividing cells. Binds GTP and shows GTPase activity.</text>
</comment>
<dbReference type="SUPFAM" id="SSF52490">
    <property type="entry name" value="Tubulin nucleotide-binding domain-like"/>
    <property type="match status" value="1"/>
</dbReference>
<dbReference type="FunFam" id="3.40.50.1440:FF:000023">
    <property type="entry name" value="Cell division protein FtsZ"/>
    <property type="match status" value="1"/>
</dbReference>
<evidence type="ECO:0000259" key="11">
    <source>
        <dbReference type="SMART" id="SM00864"/>
    </source>
</evidence>
<dbReference type="Gene3D" id="3.40.50.1440">
    <property type="entry name" value="Tubulin/FtsZ, GTPase domain"/>
    <property type="match status" value="1"/>
</dbReference>
<dbReference type="InterPro" id="IPR037103">
    <property type="entry name" value="Tubulin/FtsZ-like_C"/>
</dbReference>
<dbReference type="InterPro" id="IPR008280">
    <property type="entry name" value="Tub_FtsZ_C"/>
</dbReference>
<dbReference type="Gene3D" id="3.30.1330.20">
    <property type="entry name" value="Tubulin/FtsZ, C-terminal domain"/>
    <property type="match status" value="1"/>
</dbReference>
<feature type="binding site" evidence="8">
    <location>
        <position position="143"/>
    </location>
    <ligand>
        <name>GTP</name>
        <dbReference type="ChEBI" id="CHEBI:37565"/>
    </ligand>
</feature>
<feature type="domain" description="Tubulin/FtsZ GTPase" evidence="11">
    <location>
        <begin position="13"/>
        <end position="205"/>
    </location>
</feature>
<dbReference type="CDD" id="cd02201">
    <property type="entry name" value="FtsZ_type1"/>
    <property type="match status" value="1"/>
</dbReference>
<dbReference type="PROSITE" id="PS01134">
    <property type="entry name" value="FTSZ_1"/>
    <property type="match status" value="1"/>
</dbReference>
<keyword evidence="4 8" id="KW-0547">Nucleotide-binding</keyword>
<evidence type="ECO:0000256" key="1">
    <source>
        <dbReference type="ARBA" id="ARBA00009690"/>
    </source>
</evidence>
<evidence type="ECO:0000256" key="5">
    <source>
        <dbReference type="ARBA" id="ARBA00023134"/>
    </source>
</evidence>